<dbReference type="PANTHER" id="PTHR43827:SF3">
    <property type="entry name" value="NADP-DEPENDENT OXIDOREDUCTASE DOMAIN-CONTAINING PROTEIN"/>
    <property type="match status" value="1"/>
</dbReference>
<dbReference type="Pfam" id="PF00248">
    <property type="entry name" value="Aldo_ket_red"/>
    <property type="match status" value="1"/>
</dbReference>
<dbReference type="Gene3D" id="3.20.20.100">
    <property type="entry name" value="NADP-dependent oxidoreductase domain"/>
    <property type="match status" value="1"/>
</dbReference>
<keyword evidence="3" id="KW-0560">Oxidoreductase</keyword>
<proteinExistence type="inferred from homology"/>
<evidence type="ECO:0000256" key="1">
    <source>
        <dbReference type="ARBA" id="ARBA00007905"/>
    </source>
</evidence>
<dbReference type="OrthoDB" id="5357513at2759"/>
<reference evidence="6 7" key="1">
    <citation type="journal article" date="2015" name="BMC Genomics">
        <title>Insights from the genome of Ophiocordyceps polyrhachis-furcata to pathogenicity and host specificity in insect fungi.</title>
        <authorList>
            <person name="Wichadakul D."/>
            <person name="Kobmoo N."/>
            <person name="Ingsriswang S."/>
            <person name="Tangphatsornruang S."/>
            <person name="Chantasingh D."/>
            <person name="Luangsa-ard J.J."/>
            <person name="Eurwilaichitr L."/>
        </authorList>
    </citation>
    <scope>NUCLEOTIDE SEQUENCE [LARGE SCALE GENOMIC DNA]</scope>
    <source>
        <strain evidence="6 7">BCC 54312</strain>
    </source>
</reference>
<dbReference type="STRING" id="1330021.A0A367LQ41"/>
<dbReference type="EMBL" id="LKCN02000001">
    <property type="protein sequence ID" value="RCI16565.1"/>
    <property type="molecule type" value="Genomic_DNA"/>
</dbReference>
<accession>A0A367LQ41</accession>
<comment type="similarity">
    <text evidence="1">Belongs to the aldo/keto reductase family.</text>
</comment>
<dbReference type="PANTHER" id="PTHR43827">
    <property type="entry name" value="2,5-DIKETO-D-GLUCONIC ACID REDUCTASE"/>
    <property type="match status" value="1"/>
</dbReference>
<gene>
    <name evidence="6" type="ORF">L249_2434</name>
</gene>
<evidence type="ECO:0000313" key="7">
    <source>
        <dbReference type="Proteomes" id="UP000253664"/>
    </source>
</evidence>
<name>A0A367LQ41_9HYPO</name>
<evidence type="ECO:0000256" key="3">
    <source>
        <dbReference type="ARBA" id="ARBA00023002"/>
    </source>
</evidence>
<feature type="domain" description="NADP-dependent oxidoreductase" evidence="5">
    <location>
        <begin position="13"/>
        <end position="197"/>
    </location>
</feature>
<dbReference type="SUPFAM" id="SSF51430">
    <property type="entry name" value="NAD(P)-linked oxidoreductase"/>
    <property type="match status" value="1"/>
</dbReference>
<keyword evidence="4" id="KW-0472">Membrane</keyword>
<organism evidence="6 7">
    <name type="scientific">Ophiocordyceps polyrhachis-furcata BCC 54312</name>
    <dbReference type="NCBI Taxonomy" id="1330021"/>
    <lineage>
        <taxon>Eukaryota</taxon>
        <taxon>Fungi</taxon>
        <taxon>Dikarya</taxon>
        <taxon>Ascomycota</taxon>
        <taxon>Pezizomycotina</taxon>
        <taxon>Sordariomycetes</taxon>
        <taxon>Hypocreomycetidae</taxon>
        <taxon>Hypocreales</taxon>
        <taxon>Ophiocordycipitaceae</taxon>
        <taxon>Ophiocordyceps</taxon>
    </lineage>
</organism>
<sequence length="286" mass="31859">MPIPNLIYGTAWKQDRTADLVYTALRCGFRAIDSAAQPQHYHESGAGHGLRRAVAEGLVRRDHVFIQTKFTPAESQRHTAPYDLCAPLVDMVRQSVGSSLRSFTVPGQEPYLDSLFLHTPMKDLQDTVTVWRTLESYVPHQIRSLGICNVTLDVIRALHHGMTVKPSFVQNPLDKHRGFDADLRRFCRQRDMVFQSFWTLTANTDLAQSQVVRHVAQMAGVQLVPAYFSLVLGLGAIAILDGTTQEENMMSDLQGVEKVSAWAQGAEGSLIWQAALVDFKKLVGDA</sequence>
<comment type="caution">
    <text evidence="6">The sequence shown here is derived from an EMBL/GenBank/DDBJ whole genome shotgun (WGS) entry which is preliminary data.</text>
</comment>
<dbReference type="GO" id="GO:0016616">
    <property type="term" value="F:oxidoreductase activity, acting on the CH-OH group of donors, NAD or NADP as acceptor"/>
    <property type="evidence" value="ECO:0007669"/>
    <property type="project" value="UniProtKB-ARBA"/>
</dbReference>
<evidence type="ECO:0000256" key="4">
    <source>
        <dbReference type="SAM" id="Phobius"/>
    </source>
</evidence>
<keyword evidence="2" id="KW-0521">NADP</keyword>
<keyword evidence="4" id="KW-0812">Transmembrane</keyword>
<feature type="transmembrane region" description="Helical" evidence="4">
    <location>
        <begin position="219"/>
        <end position="240"/>
    </location>
</feature>
<keyword evidence="7" id="KW-1185">Reference proteome</keyword>
<dbReference type="InterPro" id="IPR023210">
    <property type="entry name" value="NADP_OxRdtase_dom"/>
</dbReference>
<dbReference type="InterPro" id="IPR036812">
    <property type="entry name" value="NAD(P)_OxRdtase_dom_sf"/>
</dbReference>
<evidence type="ECO:0000259" key="5">
    <source>
        <dbReference type="Pfam" id="PF00248"/>
    </source>
</evidence>
<protein>
    <recommendedName>
        <fullName evidence="5">NADP-dependent oxidoreductase domain-containing protein</fullName>
    </recommendedName>
</protein>
<dbReference type="AlphaFoldDB" id="A0A367LQ41"/>
<evidence type="ECO:0000313" key="6">
    <source>
        <dbReference type="EMBL" id="RCI16565.1"/>
    </source>
</evidence>
<dbReference type="Proteomes" id="UP000253664">
    <property type="component" value="Unassembled WGS sequence"/>
</dbReference>
<keyword evidence="4" id="KW-1133">Transmembrane helix</keyword>
<evidence type="ECO:0000256" key="2">
    <source>
        <dbReference type="ARBA" id="ARBA00022857"/>
    </source>
</evidence>
<dbReference type="InterPro" id="IPR020471">
    <property type="entry name" value="AKR"/>
</dbReference>